<dbReference type="PROSITE" id="PS50206">
    <property type="entry name" value="RHODANESE_3"/>
    <property type="match status" value="1"/>
</dbReference>
<feature type="transmembrane region" description="Helical" evidence="1">
    <location>
        <begin position="6"/>
        <end position="28"/>
    </location>
</feature>
<proteinExistence type="predicted"/>
<keyword evidence="1" id="KW-0812">Transmembrane</keyword>
<evidence type="ECO:0000259" key="2">
    <source>
        <dbReference type="PROSITE" id="PS50206"/>
    </source>
</evidence>
<dbReference type="CDD" id="cd00158">
    <property type="entry name" value="RHOD"/>
    <property type="match status" value="1"/>
</dbReference>
<feature type="domain" description="Rhodanese" evidence="2">
    <location>
        <begin position="47"/>
        <end position="137"/>
    </location>
</feature>
<keyword evidence="1" id="KW-0472">Membrane</keyword>
<evidence type="ECO:0000313" key="4">
    <source>
        <dbReference type="Proteomes" id="UP001334732"/>
    </source>
</evidence>
<organism evidence="3 4">
    <name type="scientific">Thiobacillus sedimenti</name>
    <dbReference type="NCBI Taxonomy" id="3110231"/>
    <lineage>
        <taxon>Bacteria</taxon>
        <taxon>Pseudomonadati</taxon>
        <taxon>Pseudomonadota</taxon>
        <taxon>Betaproteobacteria</taxon>
        <taxon>Nitrosomonadales</taxon>
        <taxon>Thiobacillaceae</taxon>
        <taxon>Thiobacillus</taxon>
    </lineage>
</organism>
<evidence type="ECO:0000256" key="1">
    <source>
        <dbReference type="SAM" id="Phobius"/>
    </source>
</evidence>
<evidence type="ECO:0000313" key="3">
    <source>
        <dbReference type="EMBL" id="WRS38865.1"/>
    </source>
</evidence>
<name>A0ABZ1CHJ6_9PROT</name>
<dbReference type="InterPro" id="IPR036873">
    <property type="entry name" value="Rhodanese-like_dom_sf"/>
</dbReference>
<accession>A0ABZ1CHJ6</accession>
<gene>
    <name evidence="3" type="ORF">VA613_12780</name>
</gene>
<dbReference type="InterPro" id="IPR050229">
    <property type="entry name" value="GlpE_sulfurtransferase"/>
</dbReference>
<dbReference type="SMART" id="SM00450">
    <property type="entry name" value="RHOD"/>
    <property type="match status" value="1"/>
</dbReference>
<reference evidence="3 4" key="1">
    <citation type="submission" date="2023-12" db="EMBL/GenBank/DDBJ databases">
        <title>Thiobacillus sedimentum sp. nov., a chemolithoautotrophic sulfur-oxidizing bacterium isolated from freshwater sediment.</title>
        <authorList>
            <person name="Luo J."/>
            <person name="Dai C."/>
        </authorList>
    </citation>
    <scope>NUCLEOTIDE SEQUENCE [LARGE SCALE GENOMIC DNA]</scope>
    <source>
        <strain evidence="3 4">SCUT-2</strain>
    </source>
</reference>
<dbReference type="Proteomes" id="UP001334732">
    <property type="component" value="Chromosome"/>
</dbReference>
<sequence length="138" mass="15079">MDVQFLLHNWVLVSVAAVSGALLVWSFIGGKLSGIDEADTLKATRLYNDDALVLDVREDKEYAAGHIPRARHIPLGQLGGRLAELDKFKDKPILVTCRSGNRSAHACRILKKAGFANVYNQAGGILAWERANLPVTTK</sequence>
<dbReference type="PANTHER" id="PTHR43031:SF1">
    <property type="entry name" value="PYRIDINE NUCLEOTIDE-DISULPHIDE OXIDOREDUCTASE"/>
    <property type="match status" value="1"/>
</dbReference>
<keyword evidence="1" id="KW-1133">Transmembrane helix</keyword>
<dbReference type="InterPro" id="IPR001763">
    <property type="entry name" value="Rhodanese-like_dom"/>
</dbReference>
<keyword evidence="4" id="KW-1185">Reference proteome</keyword>
<dbReference type="RefSeq" id="WP_324779397.1">
    <property type="nucleotide sequence ID" value="NZ_CP141769.1"/>
</dbReference>
<dbReference type="SUPFAM" id="SSF52821">
    <property type="entry name" value="Rhodanese/Cell cycle control phosphatase"/>
    <property type="match status" value="1"/>
</dbReference>
<dbReference type="Pfam" id="PF00581">
    <property type="entry name" value="Rhodanese"/>
    <property type="match status" value="1"/>
</dbReference>
<protein>
    <submittedName>
        <fullName evidence="3">Rhodanese-like domain-containing protein</fullName>
    </submittedName>
</protein>
<dbReference type="Gene3D" id="3.40.250.10">
    <property type="entry name" value="Rhodanese-like domain"/>
    <property type="match status" value="1"/>
</dbReference>
<dbReference type="EMBL" id="CP141769">
    <property type="protein sequence ID" value="WRS38865.1"/>
    <property type="molecule type" value="Genomic_DNA"/>
</dbReference>
<dbReference type="PANTHER" id="PTHR43031">
    <property type="entry name" value="FAD-DEPENDENT OXIDOREDUCTASE"/>
    <property type="match status" value="1"/>
</dbReference>